<protein>
    <recommendedName>
        <fullName evidence="2">Ubiquitin-like domain-containing protein</fullName>
    </recommendedName>
</protein>
<dbReference type="EMBL" id="JAZAVK010000010">
    <property type="protein sequence ID" value="KAK7431583.1"/>
    <property type="molecule type" value="Genomic_DNA"/>
</dbReference>
<gene>
    <name evidence="3" type="ORF">QQZ08_001801</name>
</gene>
<organism evidence="3 4">
    <name type="scientific">Neonectria magnoliae</name>
    <dbReference type="NCBI Taxonomy" id="2732573"/>
    <lineage>
        <taxon>Eukaryota</taxon>
        <taxon>Fungi</taxon>
        <taxon>Dikarya</taxon>
        <taxon>Ascomycota</taxon>
        <taxon>Pezizomycotina</taxon>
        <taxon>Sordariomycetes</taxon>
        <taxon>Hypocreomycetidae</taxon>
        <taxon>Hypocreales</taxon>
        <taxon>Nectriaceae</taxon>
        <taxon>Neonectria</taxon>
    </lineage>
</organism>
<dbReference type="InterPro" id="IPR054464">
    <property type="entry name" value="ULD_fung"/>
</dbReference>
<evidence type="ECO:0000313" key="3">
    <source>
        <dbReference type="EMBL" id="KAK7431583.1"/>
    </source>
</evidence>
<dbReference type="Pfam" id="PF22893">
    <property type="entry name" value="ULD_2"/>
    <property type="match status" value="1"/>
</dbReference>
<feature type="domain" description="Ubiquitin-like" evidence="2">
    <location>
        <begin position="156"/>
        <end position="208"/>
    </location>
</feature>
<proteinExistence type="predicted"/>
<dbReference type="Proteomes" id="UP001498421">
    <property type="component" value="Unassembled WGS sequence"/>
</dbReference>
<accession>A0ABR1IFE8</accession>
<evidence type="ECO:0000259" key="2">
    <source>
        <dbReference type="Pfam" id="PF22893"/>
    </source>
</evidence>
<name>A0ABR1IFE8_9HYPO</name>
<sequence length="213" mass="24496">MRTQNNTPLGSAKMVGVDLDEPESLEKKEDSIKQEVKSDTIKKADDSSVKETLASAPQKSFRIIPAWIRRISSQDTDWKTEQLEAEQYKHLDPRIRREVDQAVTYVKHGTTTNRDWIALEIVVPSPEKGKLLVNHLDISIMLSFRIGDEVEPRLAEEFLQDSVENSTVATHVREGHYDVSHQDGTIIARDMWKSVVRRDMSLEMKIWHLDLPH</sequence>
<evidence type="ECO:0000256" key="1">
    <source>
        <dbReference type="SAM" id="MobiDB-lite"/>
    </source>
</evidence>
<comment type="caution">
    <text evidence="3">The sequence shown here is derived from an EMBL/GenBank/DDBJ whole genome shotgun (WGS) entry which is preliminary data.</text>
</comment>
<feature type="region of interest" description="Disordered" evidence="1">
    <location>
        <begin position="1"/>
        <end position="46"/>
    </location>
</feature>
<keyword evidence="4" id="KW-1185">Reference proteome</keyword>
<reference evidence="3 4" key="1">
    <citation type="journal article" date="2025" name="Microbiol. Resour. Announc.">
        <title>Draft genome sequences for Neonectria magnoliae and Neonectria punicea, canker pathogens of Liriodendron tulipifera and Acer saccharum in West Virginia.</title>
        <authorList>
            <person name="Petronek H.M."/>
            <person name="Kasson M.T."/>
            <person name="Metheny A.M."/>
            <person name="Stauder C.M."/>
            <person name="Lovett B."/>
            <person name="Lynch S.C."/>
            <person name="Garnas J.R."/>
            <person name="Kasson L.R."/>
            <person name="Stajich J.E."/>
        </authorList>
    </citation>
    <scope>NUCLEOTIDE SEQUENCE [LARGE SCALE GENOMIC DNA]</scope>
    <source>
        <strain evidence="3 4">NRRL 64651</strain>
    </source>
</reference>
<feature type="compositionally biased region" description="Basic and acidic residues" evidence="1">
    <location>
        <begin position="24"/>
        <end position="46"/>
    </location>
</feature>
<evidence type="ECO:0000313" key="4">
    <source>
        <dbReference type="Proteomes" id="UP001498421"/>
    </source>
</evidence>